<organism evidence="1 2">
    <name type="scientific">Plectosphaerella cucumerina</name>
    <dbReference type="NCBI Taxonomy" id="40658"/>
    <lineage>
        <taxon>Eukaryota</taxon>
        <taxon>Fungi</taxon>
        <taxon>Dikarya</taxon>
        <taxon>Ascomycota</taxon>
        <taxon>Pezizomycotina</taxon>
        <taxon>Sordariomycetes</taxon>
        <taxon>Hypocreomycetidae</taxon>
        <taxon>Glomerellales</taxon>
        <taxon>Plectosphaerellaceae</taxon>
        <taxon>Plectosphaerella</taxon>
    </lineage>
</organism>
<protein>
    <submittedName>
        <fullName evidence="1">Uncharacterized protein</fullName>
    </submittedName>
</protein>
<evidence type="ECO:0000313" key="1">
    <source>
        <dbReference type="EMBL" id="KAH7358620.1"/>
    </source>
</evidence>
<evidence type="ECO:0000313" key="2">
    <source>
        <dbReference type="Proteomes" id="UP000813385"/>
    </source>
</evidence>
<dbReference type="EMBL" id="JAGPXD010000004">
    <property type="protein sequence ID" value="KAH7358620.1"/>
    <property type="molecule type" value="Genomic_DNA"/>
</dbReference>
<proteinExistence type="predicted"/>
<sequence>MPYHAENGSLRLKRDDLAVHDERRLAPQPLRPTQLQVGWDTSGFDDSDDTWTWEAKATIQEDCPEMHQHYMERASLDREELFGPHEEAQAHVGALSNVTAQADSACSAWRLTASLMWLQQSRHAGASPARVLDKTTCDAPLALVILPAVPFIFAVTTTPGSTLACLVSKGTGKGFFRPTPGIMPSSWNRFCQCDDCKCIIWWQISGRSLTTYSRDDVDLLLFIGEEQHDKRPSPNRPYRRSSIFRHLARPRSQPQHHRLLDQAALASVLGWQGGPELLIKRLLFLPPRSMLASQVFAALAGLESAEISDENFWGQRGIFLSMAFSTLLLIRRHVLQEKTPLDVVESEDPVWAWAAGWDRGCAGGKVLDVDGQLHQVDEALLDLLTLENCEVLDDRDTATGGMGAMAGDEAYAPEQVAIEDVGESGRDPVFSGGYGRMY</sequence>
<name>A0A8K0THF3_9PEZI</name>
<dbReference type="Proteomes" id="UP000813385">
    <property type="component" value="Unassembled WGS sequence"/>
</dbReference>
<reference evidence="1" key="1">
    <citation type="journal article" date="2021" name="Nat. Commun.">
        <title>Genetic determinants of endophytism in the Arabidopsis root mycobiome.</title>
        <authorList>
            <person name="Mesny F."/>
            <person name="Miyauchi S."/>
            <person name="Thiergart T."/>
            <person name="Pickel B."/>
            <person name="Atanasova L."/>
            <person name="Karlsson M."/>
            <person name="Huettel B."/>
            <person name="Barry K.W."/>
            <person name="Haridas S."/>
            <person name="Chen C."/>
            <person name="Bauer D."/>
            <person name="Andreopoulos W."/>
            <person name="Pangilinan J."/>
            <person name="LaButti K."/>
            <person name="Riley R."/>
            <person name="Lipzen A."/>
            <person name="Clum A."/>
            <person name="Drula E."/>
            <person name="Henrissat B."/>
            <person name="Kohler A."/>
            <person name="Grigoriev I.V."/>
            <person name="Martin F.M."/>
            <person name="Hacquard S."/>
        </authorList>
    </citation>
    <scope>NUCLEOTIDE SEQUENCE</scope>
    <source>
        <strain evidence="1">MPI-CAGE-AT-0016</strain>
    </source>
</reference>
<keyword evidence="2" id="KW-1185">Reference proteome</keyword>
<comment type="caution">
    <text evidence="1">The sequence shown here is derived from an EMBL/GenBank/DDBJ whole genome shotgun (WGS) entry which is preliminary data.</text>
</comment>
<gene>
    <name evidence="1" type="ORF">B0T11DRAFT_355254</name>
</gene>
<dbReference type="AlphaFoldDB" id="A0A8K0THF3"/>
<accession>A0A8K0THF3</accession>